<evidence type="ECO:0000313" key="2">
    <source>
        <dbReference type="EMBL" id="TKG60371.1"/>
    </source>
</evidence>
<proteinExistence type="predicted"/>
<feature type="region of interest" description="Disordered" evidence="1">
    <location>
        <begin position="311"/>
        <end position="363"/>
    </location>
</feature>
<comment type="caution">
    <text evidence="2">The sequence shown here is derived from an EMBL/GenBank/DDBJ whole genome shotgun (WGS) entry which is preliminary data.</text>
</comment>
<evidence type="ECO:0000256" key="1">
    <source>
        <dbReference type="SAM" id="MobiDB-lite"/>
    </source>
</evidence>
<name>A0ABY2RTU1_9PSEU</name>
<dbReference type="Proteomes" id="UP000309992">
    <property type="component" value="Unassembled WGS sequence"/>
</dbReference>
<evidence type="ECO:0000313" key="3">
    <source>
        <dbReference type="Proteomes" id="UP000309992"/>
    </source>
</evidence>
<dbReference type="RefSeq" id="WP_116051975.1">
    <property type="nucleotide sequence ID" value="NZ_SWMS01000038.1"/>
</dbReference>
<organism evidence="2 3">
    <name type="scientific">Prauserella endophytica</name>
    <dbReference type="NCBI Taxonomy" id="1592324"/>
    <lineage>
        <taxon>Bacteria</taxon>
        <taxon>Bacillati</taxon>
        <taxon>Actinomycetota</taxon>
        <taxon>Actinomycetes</taxon>
        <taxon>Pseudonocardiales</taxon>
        <taxon>Pseudonocardiaceae</taxon>
        <taxon>Prauserella</taxon>
        <taxon>Prauserella coralliicola group</taxon>
    </lineage>
</organism>
<gene>
    <name evidence="2" type="ORF">FCN18_35635</name>
</gene>
<accession>A0ABY2RTU1</accession>
<protein>
    <recommendedName>
        <fullName evidence="4">Replication-relaxation</fullName>
    </recommendedName>
</protein>
<dbReference type="EMBL" id="SWMS01000038">
    <property type="protein sequence ID" value="TKG60371.1"/>
    <property type="molecule type" value="Genomic_DNA"/>
</dbReference>
<keyword evidence="3" id="KW-1185">Reference proteome</keyword>
<feature type="compositionally biased region" description="Pro residues" evidence="1">
    <location>
        <begin position="342"/>
        <end position="354"/>
    </location>
</feature>
<evidence type="ECO:0008006" key="4">
    <source>
        <dbReference type="Google" id="ProtNLM"/>
    </source>
</evidence>
<sequence length="363" mass="39698">MITTTTRQHILRGHLPGRRTGRAASSVEHQAMLASRLTARDKWLLALLHEHRVLTTAQIQDAAFPSGRSARQRLRDLYLWRAVSRFQPFRQLGSAPMHYVLGPAGAAVLAAEHGLEVKELGYRHDRVMGIAHNQRLAHTVGVNDFFTSLIARTRHTLAASRTEAPVAWWSESRCARHFGDLVIPDGYGRWRTDGGTAEEVEWFLEFDTGTESLTKVGRKLTGYARLAESTGIATPVLVWLPTTRREAGARTALARVHADLDNPRAVPVATAAANLLDPTSPHPSPAEAVWLPLTSARADRAGPRYRLADLADAWPSLPPPADTATTDDQGETGDSAAASPYRLPPPNPTPPPATPNRVPRNNN</sequence>
<dbReference type="Pfam" id="PF13814">
    <property type="entry name" value="Replic_Relax"/>
    <property type="match status" value="1"/>
</dbReference>
<reference evidence="2 3" key="1">
    <citation type="journal article" date="2015" name="Antonie Van Leeuwenhoek">
        <title>Prauserella endophytica sp. nov., an endophytic actinobacterium isolated from Tamarix taklamakanensis.</title>
        <authorList>
            <person name="Liu J.M."/>
            <person name="Habden X."/>
            <person name="Guo L."/>
            <person name="Tuo L."/>
            <person name="Jiang Z.K."/>
            <person name="Liu S.W."/>
            <person name="Liu X.F."/>
            <person name="Chen L."/>
            <person name="Li R.F."/>
            <person name="Zhang Y.Q."/>
            <person name="Sun C.H."/>
        </authorList>
    </citation>
    <scope>NUCLEOTIDE SEQUENCE [LARGE SCALE GENOMIC DNA]</scope>
    <source>
        <strain evidence="2 3">CGMCC 4.7182</strain>
    </source>
</reference>
<dbReference type="InterPro" id="IPR025855">
    <property type="entry name" value="Replic_Relax"/>
</dbReference>